<accession>A0ABP1S6B1</accession>
<gene>
    <name evidence="1" type="ORF">ODALV1_LOCUS30303</name>
</gene>
<reference evidence="1 2" key="1">
    <citation type="submission" date="2024-08" db="EMBL/GenBank/DDBJ databases">
        <authorList>
            <person name="Cucini C."/>
            <person name="Frati F."/>
        </authorList>
    </citation>
    <scope>NUCLEOTIDE SEQUENCE [LARGE SCALE GENOMIC DNA]</scope>
</reference>
<evidence type="ECO:0000313" key="1">
    <source>
        <dbReference type="EMBL" id="CAL8144805.1"/>
    </source>
</evidence>
<protein>
    <submittedName>
        <fullName evidence="1">Uncharacterized protein</fullName>
    </submittedName>
</protein>
<keyword evidence="2" id="KW-1185">Reference proteome</keyword>
<dbReference type="Proteomes" id="UP001642540">
    <property type="component" value="Unassembled WGS sequence"/>
</dbReference>
<organism evidence="1 2">
    <name type="scientific">Orchesella dallaii</name>
    <dbReference type="NCBI Taxonomy" id="48710"/>
    <lineage>
        <taxon>Eukaryota</taxon>
        <taxon>Metazoa</taxon>
        <taxon>Ecdysozoa</taxon>
        <taxon>Arthropoda</taxon>
        <taxon>Hexapoda</taxon>
        <taxon>Collembola</taxon>
        <taxon>Entomobryomorpha</taxon>
        <taxon>Entomobryoidea</taxon>
        <taxon>Orchesellidae</taxon>
        <taxon>Orchesellinae</taxon>
        <taxon>Orchesella</taxon>
    </lineage>
</organism>
<name>A0ABP1S6B1_9HEXA</name>
<comment type="caution">
    <text evidence="1">The sequence shown here is derived from an EMBL/GenBank/DDBJ whole genome shotgun (WGS) entry which is preliminary data.</text>
</comment>
<dbReference type="EMBL" id="CAXLJM020000161">
    <property type="protein sequence ID" value="CAL8144805.1"/>
    <property type="molecule type" value="Genomic_DNA"/>
</dbReference>
<sequence length="191" mass="21849">MSIRCYPLGSGKAAKNGRIQSLIYLIKQNLKERKRCLKTIVKSLCGITSEFFVLLSVENLEVTLSQPNLTLESKLNFLALANRAVALQEEAIKIREFMVKEGETLRRDIMVGIPRESVLKLISGRGLRIVRKKWESRNSLMSYAPLVKQLEKKWGDMQLQLRTEGEKICGRPWPLFSDAQTQTKLKERDGI</sequence>
<evidence type="ECO:0000313" key="2">
    <source>
        <dbReference type="Proteomes" id="UP001642540"/>
    </source>
</evidence>
<proteinExistence type="predicted"/>